<sequence length="398" mass="44050">MIFTPSISEVLEGHPGGTQLAGRRHVVKVTHEGGLGSHIFSGRHGAAAPILADQQARPADVRRRARLTHPRRSECKPSQTANIFSTSYGTILMWESCRTMPLVGGFCRESPVSTVLSFRRCSILTSLHPRRLSRSRCKEPPKYLHCTKSPFVTKRQFALVLMRHQSKQVHRHITKDILCGVEATVCDRLPCSPPTKANRVQSVVRVESLVSPALSFRLRFILTSITLIDSQDLAVKSHQNLFTVGCAHTTAQGPCAMWILISGCQAWTTPREVLEDPQFRLAIGNVTTPLGREAVLSCAVDSLGKYKLCSSRGRGETGYPRENLRPAASFCKISTCEERLDVTAPMFGAQFTSPHQRLSDTCKDKLIVPNNPGCCNDAGDEEVSYIRLRHVTPEEIVQ</sequence>
<accession>A0ABQ9HHM5</accession>
<keyword evidence="2" id="KW-1185">Reference proteome</keyword>
<evidence type="ECO:0000313" key="1">
    <source>
        <dbReference type="EMBL" id="KAJ8883832.1"/>
    </source>
</evidence>
<proteinExistence type="predicted"/>
<comment type="caution">
    <text evidence="1">The sequence shown here is derived from an EMBL/GenBank/DDBJ whole genome shotgun (WGS) entry which is preliminary data.</text>
</comment>
<gene>
    <name evidence="1" type="ORF">PR048_015687</name>
</gene>
<reference evidence="1 2" key="1">
    <citation type="submission" date="2023-02" db="EMBL/GenBank/DDBJ databases">
        <title>LHISI_Scaffold_Assembly.</title>
        <authorList>
            <person name="Stuart O.P."/>
            <person name="Cleave R."/>
            <person name="Magrath M.J.L."/>
            <person name="Mikheyev A.S."/>
        </authorList>
    </citation>
    <scope>NUCLEOTIDE SEQUENCE [LARGE SCALE GENOMIC DNA]</scope>
    <source>
        <strain evidence="1">Daus_M_001</strain>
        <tissue evidence="1">Leg muscle</tissue>
    </source>
</reference>
<protein>
    <submittedName>
        <fullName evidence="1">Uncharacterized protein</fullName>
    </submittedName>
</protein>
<name>A0ABQ9HHM5_9NEOP</name>
<organism evidence="1 2">
    <name type="scientific">Dryococelus australis</name>
    <dbReference type="NCBI Taxonomy" id="614101"/>
    <lineage>
        <taxon>Eukaryota</taxon>
        <taxon>Metazoa</taxon>
        <taxon>Ecdysozoa</taxon>
        <taxon>Arthropoda</taxon>
        <taxon>Hexapoda</taxon>
        <taxon>Insecta</taxon>
        <taxon>Pterygota</taxon>
        <taxon>Neoptera</taxon>
        <taxon>Polyneoptera</taxon>
        <taxon>Phasmatodea</taxon>
        <taxon>Verophasmatodea</taxon>
        <taxon>Anareolatae</taxon>
        <taxon>Phasmatidae</taxon>
        <taxon>Eurycanthinae</taxon>
        <taxon>Dryococelus</taxon>
    </lineage>
</organism>
<evidence type="ECO:0000313" key="2">
    <source>
        <dbReference type="Proteomes" id="UP001159363"/>
    </source>
</evidence>
<dbReference type="EMBL" id="JARBHB010000005">
    <property type="protein sequence ID" value="KAJ8883832.1"/>
    <property type="molecule type" value="Genomic_DNA"/>
</dbReference>
<dbReference type="Proteomes" id="UP001159363">
    <property type="component" value="Chromosome 4"/>
</dbReference>